<accession>A0A9W8HKS4</accession>
<feature type="compositionally biased region" description="Low complexity" evidence="1">
    <location>
        <begin position="570"/>
        <end position="581"/>
    </location>
</feature>
<dbReference type="GO" id="GO:0007165">
    <property type="term" value="P:signal transduction"/>
    <property type="evidence" value="ECO:0007669"/>
    <property type="project" value="InterPro"/>
</dbReference>
<dbReference type="InterPro" id="IPR011993">
    <property type="entry name" value="PH-like_dom_sf"/>
</dbReference>
<evidence type="ECO:0000259" key="3">
    <source>
        <dbReference type="PROSITE" id="PS50200"/>
    </source>
</evidence>
<proteinExistence type="predicted"/>
<feature type="region of interest" description="Disordered" evidence="1">
    <location>
        <begin position="541"/>
        <end position="603"/>
    </location>
</feature>
<evidence type="ECO:0000313" key="5">
    <source>
        <dbReference type="Proteomes" id="UP001140172"/>
    </source>
</evidence>
<feature type="domain" description="PH" evidence="2">
    <location>
        <begin position="1037"/>
        <end position="1147"/>
    </location>
</feature>
<feature type="region of interest" description="Disordered" evidence="1">
    <location>
        <begin position="1271"/>
        <end position="1290"/>
    </location>
</feature>
<comment type="caution">
    <text evidence="4">The sequence shown here is derived from an EMBL/GenBank/DDBJ whole genome shotgun (WGS) entry which is preliminary data.</text>
</comment>
<dbReference type="Pfam" id="PF00788">
    <property type="entry name" value="RA"/>
    <property type="match status" value="1"/>
</dbReference>
<feature type="compositionally biased region" description="Low complexity" evidence="1">
    <location>
        <begin position="382"/>
        <end position="411"/>
    </location>
</feature>
<reference evidence="4" key="1">
    <citation type="submission" date="2022-07" db="EMBL/GenBank/DDBJ databases">
        <title>Phylogenomic reconstructions and comparative analyses of Kickxellomycotina fungi.</title>
        <authorList>
            <person name="Reynolds N.K."/>
            <person name="Stajich J.E."/>
            <person name="Barry K."/>
            <person name="Grigoriev I.V."/>
            <person name="Crous P."/>
            <person name="Smith M.E."/>
        </authorList>
    </citation>
    <scope>NUCLEOTIDE SEQUENCE</scope>
    <source>
        <strain evidence="4">BCRC 34489</strain>
    </source>
</reference>
<evidence type="ECO:0000256" key="1">
    <source>
        <dbReference type="SAM" id="MobiDB-lite"/>
    </source>
</evidence>
<dbReference type="Gene3D" id="3.10.20.90">
    <property type="entry name" value="Phosphatidylinositol 3-kinase Catalytic Subunit, Chain A, domain 1"/>
    <property type="match status" value="1"/>
</dbReference>
<dbReference type="SUPFAM" id="SSF54236">
    <property type="entry name" value="Ubiquitin-like"/>
    <property type="match status" value="1"/>
</dbReference>
<evidence type="ECO:0000313" key="4">
    <source>
        <dbReference type="EMBL" id="KAJ2788096.1"/>
    </source>
</evidence>
<feature type="region of interest" description="Disordered" evidence="1">
    <location>
        <begin position="228"/>
        <end position="468"/>
    </location>
</feature>
<dbReference type="InterPro" id="IPR000159">
    <property type="entry name" value="RA_dom"/>
</dbReference>
<dbReference type="Gene3D" id="2.30.29.30">
    <property type="entry name" value="Pleckstrin-homology domain (PH domain)/Phosphotyrosine-binding domain (PTB)"/>
    <property type="match status" value="1"/>
</dbReference>
<dbReference type="PANTHER" id="PTHR38700">
    <property type="entry name" value="YALI0E22418P"/>
    <property type="match status" value="1"/>
</dbReference>
<gene>
    <name evidence="4" type="ORF">GGI15_000117</name>
</gene>
<evidence type="ECO:0000259" key="2">
    <source>
        <dbReference type="PROSITE" id="PS50003"/>
    </source>
</evidence>
<feature type="compositionally biased region" description="Polar residues" evidence="1">
    <location>
        <begin position="546"/>
        <end position="560"/>
    </location>
</feature>
<dbReference type="PANTHER" id="PTHR38700:SF1">
    <property type="entry name" value="PH DOMAIN-CONTAINING PROTEIN"/>
    <property type="match status" value="1"/>
</dbReference>
<feature type="compositionally biased region" description="Low complexity" evidence="1">
    <location>
        <begin position="296"/>
        <end position="334"/>
    </location>
</feature>
<keyword evidence="5" id="KW-1185">Reference proteome</keyword>
<dbReference type="OrthoDB" id="43122at2759"/>
<dbReference type="SUPFAM" id="SSF50729">
    <property type="entry name" value="PH domain-like"/>
    <property type="match status" value="1"/>
</dbReference>
<feature type="region of interest" description="Disordered" evidence="1">
    <location>
        <begin position="1"/>
        <end position="67"/>
    </location>
</feature>
<dbReference type="Proteomes" id="UP001140172">
    <property type="component" value="Unassembled WGS sequence"/>
</dbReference>
<sequence length="1431" mass="154340">MDPFNPHSRIDPHGQNGPWRQPSRRRRQQPDPHQPQPQQQQHQHQHHQPGLGYGAVDHDDDHMPLSAISGQPFAFQQQQQQQQHQQPLPMEMAMHQQNYQQQYQQPMFSQHEQYPEPQHHFGQPMDYQHQLELELEQQQQQFQQQFLQQYRLVQEQEQQYQGMGMAQPEWMHEGFVGHHEGPENPYSLGFQSTPHNPNLAAPYAAGMTPQMMDAAAYNYPTSVAGDAVASSSRRHSGRPWVNGSHAKPGKPSKQTQQQQSPQEASDGSCDSDESASSLSSSESSATDSSDESVYRTTTTTTITSKKSAPKTSAKAKVNASRSPSAASSGTPGSADGVGKQSAAQPQKRHPRMQMHIAAASGSYASHASSRSATDSDTDDDVPLSVISSSSTPSIDALAAAAVRRTKTTTPASSASRRHLPASSDENTAVPDAIHRGAAKSRSLNARSGAARRQHVSPIKVPPSVREDAIEPSCEAADNYISSDEDAPLDQLKAELESGARAVPDDPIDIASSLTTSSVAHTIDDRASGFSVAPSASSVIQQADGASASSETGSLNDTTSKVLLPTDETAADAAADGSDSAGRSIKDVQATRKPKTKRSSGYLPKGMALPALPVKQRSSRARAAVQYIALADIVESTERSIDPEADIDAAGDAEAEGFDTGDAFDGAANIRRRKSMRAADGANANGESGGDDCSLHSHFESAPSSSDTIMDALRAGPVELLTASTERSGSKAVLDWVVPEDYGNIDMLLSDLDGIMSGSLAARKRFSLTLMRRSLAVANGLIEPGDFSESHGEFGGFEAEGNAGATLEFKPLDIPDIGASVANESVLGADAGGGNGSTSGGGGGGLGLEEMIMSTLNIDSIDFGPTFGTSSTALDTDDQPLNELAANASAKLANLGNLDSQLELEPLTIPPLKPVELTRSQKVQKALEKLELLDVRKVSIRIYVQDAQRYYTFALTKYTTCEMILNDMKKSGIIDPEKTTWALFELVEHFGIERPLNHFENLMSLVESWEPRSNNFIIVKGFAQQSSLTLLGGVQPGDHAIQGMLYYRIKKSKWQKGVFRLQGHNMIIVKDSRGKSVKESHYLTLTNNDIYTPFEALRGAPTRYVFGLKSEMPMQMFEKPDEDYVKWFAAQTLDGLREWLQVFRLAKNQIKFRKVLESRVVEAGAMKDSEADVAPVNKPLVELAADKHDETDDGQGKKDFAQDLVSSINRIATSSKFDPSALVKVVEQGGVDVSDFRALAPDTGAQTSNDNNADDNADENMFIPGSLLSKPRKTAAETRANQQQDEELFSKGSLLSQPRESKALAASRAMQSVMAQDGNVFTQGSLLQVTEHTKPRLAHVGGAPAISNGQFPLMQMDGDGPDFSKPAVTRNATLPQTNVVPGGGRAPLVSYDTGPIFTGLMAGAHGSAPIQFQHQTRMPQPTTMAGKLGNYH</sequence>
<feature type="compositionally biased region" description="Low complexity" evidence="1">
    <location>
        <begin position="357"/>
        <end position="374"/>
    </location>
</feature>
<feature type="region of interest" description="Disordered" evidence="1">
    <location>
        <begin position="676"/>
        <end position="703"/>
    </location>
</feature>
<dbReference type="PROSITE" id="PS50200">
    <property type="entry name" value="RA"/>
    <property type="match status" value="1"/>
</dbReference>
<name>A0A9W8HKS4_9FUNG</name>
<dbReference type="PROSITE" id="PS50003">
    <property type="entry name" value="PH_DOMAIN"/>
    <property type="match status" value="1"/>
</dbReference>
<organism evidence="4 5">
    <name type="scientific">Coemansia interrupta</name>
    <dbReference type="NCBI Taxonomy" id="1126814"/>
    <lineage>
        <taxon>Eukaryota</taxon>
        <taxon>Fungi</taxon>
        <taxon>Fungi incertae sedis</taxon>
        <taxon>Zoopagomycota</taxon>
        <taxon>Kickxellomycotina</taxon>
        <taxon>Kickxellomycetes</taxon>
        <taxon>Kickxellales</taxon>
        <taxon>Kickxellaceae</taxon>
        <taxon>Coemansia</taxon>
    </lineage>
</organism>
<feature type="compositionally biased region" description="Low complexity" evidence="1">
    <location>
        <begin position="251"/>
        <end position="287"/>
    </location>
</feature>
<dbReference type="EMBL" id="JANBUM010000004">
    <property type="protein sequence ID" value="KAJ2788096.1"/>
    <property type="molecule type" value="Genomic_DNA"/>
</dbReference>
<protein>
    <recommendedName>
        <fullName evidence="6">PH domain-containing protein</fullName>
    </recommendedName>
</protein>
<evidence type="ECO:0008006" key="6">
    <source>
        <dbReference type="Google" id="ProtNLM"/>
    </source>
</evidence>
<feature type="domain" description="Ras-associating" evidence="3">
    <location>
        <begin position="935"/>
        <end position="1022"/>
    </location>
</feature>
<dbReference type="InterPro" id="IPR001849">
    <property type="entry name" value="PH_domain"/>
</dbReference>
<dbReference type="InterPro" id="IPR029071">
    <property type="entry name" value="Ubiquitin-like_domsf"/>
</dbReference>